<dbReference type="EMBL" id="JAULSY010000068">
    <property type="protein sequence ID" value="KAK0667689.1"/>
    <property type="molecule type" value="Genomic_DNA"/>
</dbReference>
<protein>
    <submittedName>
        <fullName evidence="3">Heterokaryon incompatibility protein-domain-containing protein</fullName>
    </submittedName>
</protein>
<feature type="compositionally biased region" description="Acidic residues" evidence="1">
    <location>
        <begin position="14"/>
        <end position="27"/>
    </location>
</feature>
<dbReference type="Pfam" id="PF06985">
    <property type="entry name" value="HET"/>
    <property type="match status" value="1"/>
</dbReference>
<evidence type="ECO:0000259" key="2">
    <source>
        <dbReference type="Pfam" id="PF06985"/>
    </source>
</evidence>
<organism evidence="3 4">
    <name type="scientific">Cercophora samala</name>
    <dbReference type="NCBI Taxonomy" id="330535"/>
    <lineage>
        <taxon>Eukaryota</taxon>
        <taxon>Fungi</taxon>
        <taxon>Dikarya</taxon>
        <taxon>Ascomycota</taxon>
        <taxon>Pezizomycotina</taxon>
        <taxon>Sordariomycetes</taxon>
        <taxon>Sordariomycetidae</taxon>
        <taxon>Sordariales</taxon>
        <taxon>Lasiosphaeriaceae</taxon>
        <taxon>Cercophora</taxon>
    </lineage>
</organism>
<sequence length="645" mass="73474">MSSVPKADPGSDSWETESEGDSESDDDNGVHVARELPPVPSHVTRRPGDKLCQICKSLKLSPRRFVVLPGDKEWNKPNKRNKSSMHLGKVHDMKRKTGCPLCRLVLRSLGEADQVPTEVDGDSVVVTMSWATDDPRPDADSPWVYIPEVRILRISARTESGSYLENLNLFPEITLLANDSPTESVSYFVRPIRPSMIDFSLVRKWLGYCQTYHGKKCWRNVTLKELNRSHPSIEIPDFRCIDIEQNCLVKLPPGLRYATLSYVWGQGKKFKTVKSNVASLEKPQALVSLEYDSQLPATIKDAMQVMREIGMRYLWVDSLCIVQDEPESTEALIKAMDMVYGAADLVIMAAGSEHADAGIAGVHPGTRGTNQAVEEIAPGFRLAARSRYQDALQKAPYSQRAWTFQESHFAPRTLIFINGCAVFRCRNNDAWQEHVFELEEEITGTKTSLRFDNNDIGKYEGLLQGYSERLLSFQSDVYHAFAGVSRQIKCQMDTDICHGLPTIYFDWFLLWRPLSLHSRRLSQVTGQPVGPSWSWCGWEGSSWSHIWDWYNRSIDRIEMGIRTRSWIAWYHRQGHGTTECERLQRFDDDKDVAVEPPFDTERRNLYGHKFQKGRFGAIDCSRREPTKTALSVINPPTYALDIGIW</sequence>
<dbReference type="PANTHER" id="PTHR33112:SF12">
    <property type="entry name" value="HETEROKARYON INCOMPATIBILITY DOMAIN-CONTAINING PROTEIN"/>
    <property type="match status" value="1"/>
</dbReference>
<accession>A0AA40DBM2</accession>
<evidence type="ECO:0000313" key="4">
    <source>
        <dbReference type="Proteomes" id="UP001174997"/>
    </source>
</evidence>
<dbReference type="Proteomes" id="UP001174997">
    <property type="component" value="Unassembled WGS sequence"/>
</dbReference>
<feature type="region of interest" description="Disordered" evidence="1">
    <location>
        <begin position="1"/>
        <end position="47"/>
    </location>
</feature>
<comment type="caution">
    <text evidence="3">The sequence shown here is derived from an EMBL/GenBank/DDBJ whole genome shotgun (WGS) entry which is preliminary data.</text>
</comment>
<dbReference type="InterPro" id="IPR010730">
    <property type="entry name" value="HET"/>
</dbReference>
<keyword evidence="4" id="KW-1185">Reference proteome</keyword>
<dbReference type="PANTHER" id="PTHR33112">
    <property type="entry name" value="DOMAIN PROTEIN, PUTATIVE-RELATED"/>
    <property type="match status" value="1"/>
</dbReference>
<gene>
    <name evidence="3" type="ORF">QBC41DRAFT_134382</name>
</gene>
<proteinExistence type="predicted"/>
<name>A0AA40DBM2_9PEZI</name>
<feature type="domain" description="Heterokaryon incompatibility" evidence="2">
    <location>
        <begin position="257"/>
        <end position="406"/>
    </location>
</feature>
<reference evidence="3" key="1">
    <citation type="submission" date="2023-06" db="EMBL/GenBank/DDBJ databases">
        <title>Genome-scale phylogeny and comparative genomics of the fungal order Sordariales.</title>
        <authorList>
            <consortium name="Lawrence Berkeley National Laboratory"/>
            <person name="Hensen N."/>
            <person name="Bonometti L."/>
            <person name="Westerberg I."/>
            <person name="Brannstrom I.O."/>
            <person name="Guillou S."/>
            <person name="Cros-Aarteil S."/>
            <person name="Calhoun S."/>
            <person name="Haridas S."/>
            <person name="Kuo A."/>
            <person name="Mondo S."/>
            <person name="Pangilinan J."/>
            <person name="Riley R."/>
            <person name="Labutti K."/>
            <person name="Andreopoulos B."/>
            <person name="Lipzen A."/>
            <person name="Chen C."/>
            <person name="Yanf M."/>
            <person name="Daum C."/>
            <person name="Ng V."/>
            <person name="Clum A."/>
            <person name="Steindorff A."/>
            <person name="Ohm R."/>
            <person name="Martin F."/>
            <person name="Silar P."/>
            <person name="Natvig D."/>
            <person name="Lalanne C."/>
            <person name="Gautier V."/>
            <person name="Ament-Velasquez S.L."/>
            <person name="Kruys A."/>
            <person name="Hutchinson M.I."/>
            <person name="Powell A.J."/>
            <person name="Barry K."/>
            <person name="Miller A.N."/>
            <person name="Grigoriev I.V."/>
            <person name="Debuchy R."/>
            <person name="Gladieux P."/>
            <person name="Thoren M.H."/>
            <person name="Johannesson H."/>
        </authorList>
    </citation>
    <scope>NUCLEOTIDE SEQUENCE</scope>
    <source>
        <strain evidence="3">CBS 307.81</strain>
    </source>
</reference>
<evidence type="ECO:0000313" key="3">
    <source>
        <dbReference type="EMBL" id="KAK0667689.1"/>
    </source>
</evidence>
<dbReference type="AlphaFoldDB" id="A0AA40DBM2"/>
<evidence type="ECO:0000256" key="1">
    <source>
        <dbReference type="SAM" id="MobiDB-lite"/>
    </source>
</evidence>